<evidence type="ECO:0000313" key="2">
    <source>
        <dbReference type="Proteomes" id="UP001230649"/>
    </source>
</evidence>
<dbReference type="EMBL" id="JASBWS010000141">
    <property type="protein sequence ID" value="KAJ9094205.1"/>
    <property type="molecule type" value="Genomic_DNA"/>
</dbReference>
<proteinExistence type="predicted"/>
<protein>
    <submittedName>
        <fullName evidence="1">Uncharacterized protein</fullName>
    </submittedName>
</protein>
<dbReference type="Proteomes" id="UP001230649">
    <property type="component" value="Unassembled WGS sequence"/>
</dbReference>
<name>A0ACC2V535_9TREE</name>
<accession>A0ACC2V535</accession>
<comment type="caution">
    <text evidence="1">The sequence shown here is derived from an EMBL/GenBank/DDBJ whole genome shotgun (WGS) entry which is preliminary data.</text>
</comment>
<keyword evidence="2" id="KW-1185">Reference proteome</keyword>
<reference evidence="1" key="1">
    <citation type="submission" date="2023-04" db="EMBL/GenBank/DDBJ databases">
        <title>Draft Genome sequencing of Naganishia species isolated from polar environments using Oxford Nanopore Technology.</title>
        <authorList>
            <person name="Leo P."/>
            <person name="Venkateswaran K."/>
        </authorList>
    </citation>
    <scope>NUCLEOTIDE SEQUENCE</scope>
    <source>
        <strain evidence="1">MNA-CCFEE 5262</strain>
    </source>
</reference>
<organism evidence="1 2">
    <name type="scientific">Naganishia adeliensis</name>
    <dbReference type="NCBI Taxonomy" id="92952"/>
    <lineage>
        <taxon>Eukaryota</taxon>
        <taxon>Fungi</taxon>
        <taxon>Dikarya</taxon>
        <taxon>Basidiomycota</taxon>
        <taxon>Agaricomycotina</taxon>
        <taxon>Tremellomycetes</taxon>
        <taxon>Filobasidiales</taxon>
        <taxon>Filobasidiaceae</taxon>
        <taxon>Naganishia</taxon>
    </lineage>
</organism>
<gene>
    <name evidence="1" type="ORF">QFC20_006938</name>
</gene>
<sequence length="176" mass="19470">MNRLTPISTGNVPYDRAVKETAHKHVIAQGGAVLDLLPPEWKGHVRFEEHHMDIIKDFKVIRRSDAMGHAQKCRQTGPLGEAQRNLSSYRKCLSTILAAPRRTYLAAHVISGGPVAGAAYGGGRPAMGTHEEGMGDDTARIRGGAFLNKWRSQLSQNTQINMVRDKNIIFRAFSIR</sequence>
<evidence type="ECO:0000313" key="1">
    <source>
        <dbReference type="EMBL" id="KAJ9094205.1"/>
    </source>
</evidence>